<dbReference type="EMBL" id="QJNS01000254">
    <property type="protein sequence ID" value="RYO81331.1"/>
    <property type="molecule type" value="Genomic_DNA"/>
</dbReference>
<reference evidence="1 2" key="1">
    <citation type="submission" date="2018-06" db="EMBL/GenBank/DDBJ databases">
        <title>Complete Genomes of Monosporascus.</title>
        <authorList>
            <person name="Robinson A.J."/>
            <person name="Natvig D.O."/>
        </authorList>
    </citation>
    <scope>NUCLEOTIDE SEQUENCE [LARGE SCALE GENOMIC DNA]</scope>
    <source>
        <strain evidence="1 2">CBS 609.92</strain>
    </source>
</reference>
<evidence type="ECO:0000313" key="2">
    <source>
        <dbReference type="Proteomes" id="UP000294003"/>
    </source>
</evidence>
<dbReference type="Proteomes" id="UP000294003">
    <property type="component" value="Unassembled WGS sequence"/>
</dbReference>
<proteinExistence type="predicted"/>
<accession>A0ABY0GZX6</accession>
<evidence type="ECO:0000313" key="1">
    <source>
        <dbReference type="EMBL" id="RYO81331.1"/>
    </source>
</evidence>
<protein>
    <submittedName>
        <fullName evidence="1">Uncharacterized protein</fullName>
    </submittedName>
</protein>
<keyword evidence="2" id="KW-1185">Reference proteome</keyword>
<name>A0ABY0GZX6_9PEZI</name>
<sequence>MIRGDPSIRQATRSEVMASQGSLAEEIGEALIQTCLETWRSRATPITPEEYIFQQWQPGGENPRRTAGSLVPDHNPKGCLFVPFDNSPPADQQLLEKRAALKRTIDEHGFAASELLLDREIMEHGYLTFEGLGNTSLAQLKTFEKRTEEEDAEWLESLIKEVSLTPQEQASWSYQFCKEFDGVSRVVEDEWHTVDTPEEFNAMLRAMEGSKLAPVFMRTCKLTEGRRISRLLSLKTSESTENTEMPQARH</sequence>
<organism evidence="1 2">
    <name type="scientific">Monosporascus cannonballus</name>
    <dbReference type="NCBI Taxonomy" id="155416"/>
    <lineage>
        <taxon>Eukaryota</taxon>
        <taxon>Fungi</taxon>
        <taxon>Dikarya</taxon>
        <taxon>Ascomycota</taxon>
        <taxon>Pezizomycotina</taxon>
        <taxon>Sordariomycetes</taxon>
        <taxon>Xylariomycetidae</taxon>
        <taxon>Xylariales</taxon>
        <taxon>Xylariales incertae sedis</taxon>
        <taxon>Monosporascus</taxon>
    </lineage>
</organism>
<gene>
    <name evidence="1" type="ORF">DL762_007177</name>
</gene>
<comment type="caution">
    <text evidence="1">The sequence shown here is derived from an EMBL/GenBank/DDBJ whole genome shotgun (WGS) entry which is preliminary data.</text>
</comment>